<evidence type="ECO:0008006" key="4">
    <source>
        <dbReference type="Google" id="ProtNLM"/>
    </source>
</evidence>
<organism evidence="2 3">
    <name type="scientific">Aminobacter ciceronei</name>
    <dbReference type="NCBI Taxonomy" id="150723"/>
    <lineage>
        <taxon>Bacteria</taxon>
        <taxon>Pseudomonadati</taxon>
        <taxon>Pseudomonadota</taxon>
        <taxon>Alphaproteobacteria</taxon>
        <taxon>Hyphomicrobiales</taxon>
        <taxon>Phyllobacteriaceae</taxon>
        <taxon>Aminobacter</taxon>
    </lineage>
</organism>
<accession>A0ABR6C8R8</accession>
<reference evidence="2 3" key="1">
    <citation type="submission" date="2020-08" db="EMBL/GenBank/DDBJ databases">
        <title>Genomic Encyclopedia of Type Strains, Phase IV (KMG-IV): sequencing the most valuable type-strain genomes for metagenomic binning, comparative biology and taxonomic classification.</title>
        <authorList>
            <person name="Goeker M."/>
        </authorList>
    </citation>
    <scope>NUCLEOTIDE SEQUENCE [LARGE SCALE GENOMIC DNA]</scope>
    <source>
        <strain evidence="2 3">DSM 17455</strain>
    </source>
</reference>
<gene>
    <name evidence="2" type="ORF">HNQ97_003047</name>
</gene>
<keyword evidence="1" id="KW-0812">Transmembrane</keyword>
<keyword evidence="1" id="KW-1133">Transmembrane helix</keyword>
<protein>
    <recommendedName>
        <fullName evidence="4">SMODS and SLOG-associating 2TM effector domain-containing protein</fullName>
    </recommendedName>
</protein>
<evidence type="ECO:0000256" key="1">
    <source>
        <dbReference type="SAM" id="Phobius"/>
    </source>
</evidence>
<feature type="transmembrane region" description="Helical" evidence="1">
    <location>
        <begin position="59"/>
        <end position="79"/>
    </location>
</feature>
<comment type="caution">
    <text evidence="2">The sequence shown here is derived from an EMBL/GenBank/DDBJ whole genome shotgun (WGS) entry which is preliminary data.</text>
</comment>
<dbReference type="RefSeq" id="WP_182574437.1">
    <property type="nucleotide sequence ID" value="NZ_JACJHY010000013.1"/>
</dbReference>
<name>A0ABR6C8R8_9HYPH</name>
<keyword evidence="3" id="KW-1185">Reference proteome</keyword>
<feature type="transmembrane region" description="Helical" evidence="1">
    <location>
        <begin position="35"/>
        <end position="53"/>
    </location>
</feature>
<evidence type="ECO:0000313" key="2">
    <source>
        <dbReference type="EMBL" id="MBA9021043.1"/>
    </source>
</evidence>
<proteinExistence type="predicted"/>
<dbReference type="EMBL" id="JACJHZ010000013">
    <property type="protein sequence ID" value="MBA9021043.1"/>
    <property type="molecule type" value="Genomic_DNA"/>
</dbReference>
<sequence length="181" mass="20739">MTGMFRDVENLRFNALRNALYHTARRRFFELWNRIFNFAVVMLGAAAVGDLLSKYGIDQVPVGVAVAAVGAAQLVFDFGRSARDHQSLQRDYYNLLADIEQTVDPSDDKCAEWQAKMIRFAADEPPTYRAVDAKAYNDAAGALELDKGQFLRIPWWHLLLQWVWTFNGHGYKKSFQGMRQQ</sequence>
<dbReference type="Proteomes" id="UP000587524">
    <property type="component" value="Unassembled WGS sequence"/>
</dbReference>
<keyword evidence="1" id="KW-0472">Membrane</keyword>
<evidence type="ECO:0000313" key="3">
    <source>
        <dbReference type="Proteomes" id="UP000587524"/>
    </source>
</evidence>